<dbReference type="CDD" id="cd01995">
    <property type="entry name" value="QueC-like"/>
    <property type="match status" value="1"/>
</dbReference>
<evidence type="ECO:0000256" key="11">
    <source>
        <dbReference type="HAMAP-Rule" id="MF_01633"/>
    </source>
</evidence>
<dbReference type="PANTHER" id="PTHR42914:SF1">
    <property type="entry name" value="7-CYANO-7-DEAZAGUANINE SYNTHASE"/>
    <property type="match status" value="1"/>
</dbReference>
<feature type="binding site" evidence="11">
    <location>
        <position position="193"/>
    </location>
    <ligand>
        <name>Zn(2+)</name>
        <dbReference type="ChEBI" id="CHEBI:29105"/>
    </ligand>
</feature>
<evidence type="ECO:0000256" key="2">
    <source>
        <dbReference type="ARBA" id="ARBA00022598"/>
    </source>
</evidence>
<dbReference type="GO" id="GO:0008270">
    <property type="term" value="F:zinc ion binding"/>
    <property type="evidence" value="ECO:0007669"/>
    <property type="project" value="UniProtKB-UniRule"/>
</dbReference>
<gene>
    <name evidence="11" type="primary">queC</name>
    <name evidence="12" type="ORF">C7378_2899</name>
</gene>
<evidence type="ECO:0000256" key="6">
    <source>
        <dbReference type="ARBA" id="ARBA00022833"/>
    </source>
</evidence>
<dbReference type="GO" id="GO:0008616">
    <property type="term" value="P:tRNA queuosine(34) biosynthetic process"/>
    <property type="evidence" value="ECO:0007669"/>
    <property type="project" value="UniProtKB-UniRule"/>
</dbReference>
<dbReference type="InterPro" id="IPR014729">
    <property type="entry name" value="Rossmann-like_a/b/a_fold"/>
</dbReference>
<evidence type="ECO:0000256" key="3">
    <source>
        <dbReference type="ARBA" id="ARBA00022723"/>
    </source>
</evidence>
<sequence length="227" mass="24451">MMTGLKPRAVICLSGGMDSAVCAALAARECEVYALHFSYGQRTEARELKSARGVAEAVGAKQFLHLEIDLFRRIGGSALTDETIAVPAAVEEGIGASVPVTYVPFRNAHFLSAAVSWAEVVGARKIYIGAVEQDSSGYPDCRPAYYEAFQELIRRGTKEGDIEVATPLIHMRKREIVALGLELGAPFNLTWSCYSEQGRACGVCESCVLRLRAFAEAGTVDPVPYAA</sequence>
<dbReference type="Gene3D" id="3.40.50.620">
    <property type="entry name" value="HUPs"/>
    <property type="match status" value="1"/>
</dbReference>
<organism evidence="12 13">
    <name type="scientific">Acidipila rosea</name>
    <dbReference type="NCBI Taxonomy" id="768535"/>
    <lineage>
        <taxon>Bacteria</taxon>
        <taxon>Pseudomonadati</taxon>
        <taxon>Acidobacteriota</taxon>
        <taxon>Terriglobia</taxon>
        <taxon>Terriglobales</taxon>
        <taxon>Acidobacteriaceae</taxon>
        <taxon>Acidipila</taxon>
    </lineage>
</organism>
<name>A0A4R1L3H9_9BACT</name>
<comment type="caution">
    <text evidence="12">The sequence shown here is derived from an EMBL/GenBank/DDBJ whole genome shotgun (WGS) entry which is preliminary data.</text>
</comment>
<dbReference type="EMBL" id="SMGK01000005">
    <property type="protein sequence ID" value="TCK71617.1"/>
    <property type="molecule type" value="Genomic_DNA"/>
</dbReference>
<evidence type="ECO:0000256" key="9">
    <source>
        <dbReference type="ARBA" id="ARBA00039149"/>
    </source>
</evidence>
<protein>
    <recommendedName>
        <fullName evidence="9 11">7-cyano-7-deazaguanine synthase</fullName>
        <ecNumber evidence="9 11">6.3.4.20</ecNumber>
    </recommendedName>
    <alternativeName>
        <fullName evidence="11">7-cyano-7-carbaguanine synthase</fullName>
    </alternativeName>
    <alternativeName>
        <fullName evidence="11">PreQ(0) synthase</fullName>
    </alternativeName>
    <alternativeName>
        <fullName evidence="11">Queuosine biosynthesis protein QueC</fullName>
    </alternativeName>
</protein>
<dbReference type="HAMAP" id="MF_01633">
    <property type="entry name" value="QueC"/>
    <property type="match status" value="1"/>
</dbReference>
<dbReference type="NCBIfam" id="TIGR00364">
    <property type="entry name" value="7-cyano-7-deazaguanine synthase QueC"/>
    <property type="match status" value="1"/>
</dbReference>
<feature type="binding site" evidence="11">
    <location>
        <position position="201"/>
    </location>
    <ligand>
        <name>Zn(2+)</name>
        <dbReference type="ChEBI" id="CHEBI:29105"/>
    </ligand>
</feature>
<evidence type="ECO:0000313" key="12">
    <source>
        <dbReference type="EMBL" id="TCK71617.1"/>
    </source>
</evidence>
<evidence type="ECO:0000256" key="4">
    <source>
        <dbReference type="ARBA" id="ARBA00022741"/>
    </source>
</evidence>
<reference evidence="12 13" key="1">
    <citation type="submission" date="2019-03" db="EMBL/GenBank/DDBJ databases">
        <title>Genomic Encyclopedia of Type Strains, Phase IV (KMG-IV): sequencing the most valuable type-strain genomes for metagenomic binning, comparative biology and taxonomic classification.</title>
        <authorList>
            <person name="Goeker M."/>
        </authorList>
    </citation>
    <scope>NUCLEOTIDE SEQUENCE [LARGE SCALE GENOMIC DNA]</scope>
    <source>
        <strain evidence="12 13">DSM 103428</strain>
    </source>
</reference>
<dbReference type="PANTHER" id="PTHR42914">
    <property type="entry name" value="7-CYANO-7-DEAZAGUANINE SYNTHASE"/>
    <property type="match status" value="1"/>
</dbReference>
<comment type="pathway">
    <text evidence="1 11">Purine metabolism; 7-cyano-7-deazaguanine biosynthesis.</text>
</comment>
<dbReference type="GO" id="GO:0005524">
    <property type="term" value="F:ATP binding"/>
    <property type="evidence" value="ECO:0007669"/>
    <property type="project" value="UniProtKB-UniRule"/>
</dbReference>
<feature type="binding site" evidence="11">
    <location>
        <position position="204"/>
    </location>
    <ligand>
        <name>Zn(2+)</name>
        <dbReference type="ChEBI" id="CHEBI:29105"/>
    </ligand>
</feature>
<dbReference type="Pfam" id="PF06508">
    <property type="entry name" value="QueC"/>
    <property type="match status" value="1"/>
</dbReference>
<keyword evidence="13" id="KW-1185">Reference proteome</keyword>
<dbReference type="InterPro" id="IPR018317">
    <property type="entry name" value="QueC"/>
</dbReference>
<dbReference type="SUPFAM" id="SSF52402">
    <property type="entry name" value="Adenine nucleotide alpha hydrolases-like"/>
    <property type="match status" value="1"/>
</dbReference>
<dbReference type="PIRSF" id="PIRSF006293">
    <property type="entry name" value="ExsB"/>
    <property type="match status" value="1"/>
</dbReference>
<keyword evidence="2 11" id="KW-0436">Ligase</keyword>
<evidence type="ECO:0000256" key="1">
    <source>
        <dbReference type="ARBA" id="ARBA00005061"/>
    </source>
</evidence>
<evidence type="ECO:0000256" key="10">
    <source>
        <dbReference type="ARBA" id="ARBA00047890"/>
    </source>
</evidence>
<dbReference type="GO" id="GO:0016879">
    <property type="term" value="F:ligase activity, forming carbon-nitrogen bonds"/>
    <property type="evidence" value="ECO:0007669"/>
    <property type="project" value="UniProtKB-UniRule"/>
</dbReference>
<feature type="binding site" evidence="11">
    <location>
        <begin position="13"/>
        <end position="23"/>
    </location>
    <ligand>
        <name>ATP</name>
        <dbReference type="ChEBI" id="CHEBI:30616"/>
    </ligand>
</feature>
<dbReference type="UniPathway" id="UPA00391"/>
<evidence type="ECO:0000313" key="13">
    <source>
        <dbReference type="Proteomes" id="UP000295210"/>
    </source>
</evidence>
<keyword evidence="7 11" id="KW-0067">ATP-binding</keyword>
<comment type="similarity">
    <text evidence="8 11">Belongs to the QueC family.</text>
</comment>
<evidence type="ECO:0000256" key="8">
    <source>
        <dbReference type="ARBA" id="ARBA00037993"/>
    </source>
</evidence>
<dbReference type="AlphaFoldDB" id="A0A4R1L3H9"/>
<keyword evidence="5 11" id="KW-0671">Queuosine biosynthesis</keyword>
<comment type="catalytic activity">
    <reaction evidence="10 11">
        <text>7-carboxy-7-carbaguanine + NH4(+) + 2 ATP = 7-cyano-7-carbaguanine + 2 AMP + 2 diphosphate + 2 H(+)</text>
        <dbReference type="Rhea" id="RHEA:27982"/>
        <dbReference type="ChEBI" id="CHEBI:15378"/>
        <dbReference type="ChEBI" id="CHEBI:28938"/>
        <dbReference type="ChEBI" id="CHEBI:30616"/>
        <dbReference type="ChEBI" id="CHEBI:33019"/>
        <dbReference type="ChEBI" id="CHEBI:45075"/>
        <dbReference type="ChEBI" id="CHEBI:61036"/>
        <dbReference type="ChEBI" id="CHEBI:456215"/>
        <dbReference type="EC" id="6.3.4.20"/>
    </reaction>
</comment>
<proteinExistence type="inferred from homology"/>
<comment type="function">
    <text evidence="11">Catalyzes the ATP-dependent conversion of 7-carboxy-7-deazaguanine (CDG) to 7-cyano-7-deazaguanine (preQ(0)).</text>
</comment>
<dbReference type="Proteomes" id="UP000295210">
    <property type="component" value="Unassembled WGS sequence"/>
</dbReference>
<evidence type="ECO:0000256" key="7">
    <source>
        <dbReference type="ARBA" id="ARBA00022840"/>
    </source>
</evidence>
<keyword evidence="4 11" id="KW-0547">Nucleotide-binding</keyword>
<dbReference type="EC" id="6.3.4.20" evidence="9 11"/>
<feature type="binding site" evidence="11">
    <location>
        <position position="207"/>
    </location>
    <ligand>
        <name>Zn(2+)</name>
        <dbReference type="ChEBI" id="CHEBI:29105"/>
    </ligand>
</feature>
<accession>A0A4R1L3H9</accession>
<keyword evidence="3 11" id="KW-0479">Metal-binding</keyword>
<evidence type="ECO:0000256" key="5">
    <source>
        <dbReference type="ARBA" id="ARBA00022785"/>
    </source>
</evidence>
<keyword evidence="6 11" id="KW-0862">Zinc</keyword>
<comment type="cofactor">
    <cofactor evidence="11">
        <name>Zn(2+)</name>
        <dbReference type="ChEBI" id="CHEBI:29105"/>
    </cofactor>
    <text evidence="11">Binds 1 zinc ion per subunit.</text>
</comment>